<dbReference type="EMBL" id="HBGN01016678">
    <property type="protein sequence ID" value="CAD9329404.1"/>
    <property type="molecule type" value="Transcribed_RNA"/>
</dbReference>
<sequence length="677" mass="76507">MGDSRIIITLCGKLEKNHQQQLLQQQSSADEQNDNNDNKSTTSVVILSADSALRELTDRITTIIYSSSSSIEESSVLYPNLLIYDCTYHPPTNITSTAQTFCEYKGAKSKTLQSMGWFPSGKLKLVLSDDENGIKKILSGNVHLEDEFQYNLPEHVLNKKMRINSDDKGIVSDNSKKVLLKEKWGGAIDCTGAELKPSDVFAAVQNRFDNTDEEDPTSSLPIKQKVKRKKRTEEERCKLIDARLLLLEEKTSEKKKKKSNKKVSDQVRRMLIKSRASAGDKKNVREEDKFYLETIIVYDDNIIDDEKDKEEENGEGPSYRYFSKMNTAGKVVSSIIEKSGGNIWGRKKNECTIELLVKRTINKQKDGENSSSSFVYRRLPNTMMLYEAESGGYLSQFDRIVAHIYRMSQQNNVNDDDVNEDDFIGGPSKSILDEDSDDEGDDENNDVNILKNGDRRNDEGSKINKTEEENLVLEKTGNDTAENDTKKDTIMQICSRIDVAIRLMEENDDNSKKKKKRSTTSDKVRQMLMKSRALGDKKGIKEDDRFYMEIVIVVDDCKSDDDVQTLSAPATKASSIAKMASSFSMFLSKKRSTISHISDFALTQLSSSAKNMQQNESEMDSEVLCKKTSDGVKDGFYYHLSNSMTLCEAEEKGCVAQFDRIIVRLFPKGNMLLSMAL</sequence>
<dbReference type="AlphaFoldDB" id="A0A7S2EDN6"/>
<proteinExistence type="predicted"/>
<feature type="compositionally biased region" description="Acidic residues" evidence="1">
    <location>
        <begin position="433"/>
        <end position="445"/>
    </location>
</feature>
<protein>
    <submittedName>
        <fullName evidence="2">Uncharacterized protein</fullName>
    </submittedName>
</protein>
<feature type="compositionally biased region" description="Acidic residues" evidence="1">
    <location>
        <begin position="414"/>
        <end position="423"/>
    </location>
</feature>
<feature type="region of interest" description="Disordered" evidence="1">
    <location>
        <begin position="412"/>
        <end position="483"/>
    </location>
</feature>
<feature type="region of interest" description="Disordered" evidence="1">
    <location>
        <begin position="21"/>
        <end position="40"/>
    </location>
</feature>
<evidence type="ECO:0000256" key="1">
    <source>
        <dbReference type="SAM" id="MobiDB-lite"/>
    </source>
</evidence>
<gene>
    <name evidence="2" type="ORF">DBRI1063_LOCUS10746</name>
</gene>
<organism evidence="2">
    <name type="scientific">Ditylum brightwellii</name>
    <dbReference type="NCBI Taxonomy" id="49249"/>
    <lineage>
        <taxon>Eukaryota</taxon>
        <taxon>Sar</taxon>
        <taxon>Stramenopiles</taxon>
        <taxon>Ochrophyta</taxon>
        <taxon>Bacillariophyta</taxon>
        <taxon>Mediophyceae</taxon>
        <taxon>Lithodesmiophycidae</taxon>
        <taxon>Lithodesmiales</taxon>
        <taxon>Lithodesmiaceae</taxon>
        <taxon>Ditylum</taxon>
    </lineage>
</organism>
<evidence type="ECO:0000313" key="2">
    <source>
        <dbReference type="EMBL" id="CAD9329404.1"/>
    </source>
</evidence>
<accession>A0A7S2EDN6</accession>
<feature type="compositionally biased region" description="Basic and acidic residues" evidence="1">
    <location>
        <begin position="452"/>
        <end position="468"/>
    </location>
</feature>
<name>A0A7S2EDN6_9STRA</name>
<reference evidence="2" key="1">
    <citation type="submission" date="2021-01" db="EMBL/GenBank/DDBJ databases">
        <authorList>
            <person name="Corre E."/>
            <person name="Pelletier E."/>
            <person name="Niang G."/>
            <person name="Scheremetjew M."/>
            <person name="Finn R."/>
            <person name="Kale V."/>
            <person name="Holt S."/>
            <person name="Cochrane G."/>
            <person name="Meng A."/>
            <person name="Brown T."/>
            <person name="Cohen L."/>
        </authorList>
    </citation>
    <scope>NUCLEOTIDE SEQUENCE</scope>
    <source>
        <strain evidence="2">Pop2</strain>
    </source>
</reference>